<keyword evidence="3" id="KW-1185">Reference proteome</keyword>
<organism evidence="2 3">
    <name type="scientific">Methanothermobacter thermautotrophicus (strain ATCC 29096 / DSM 1053 / JCM 10044 / NBRC 100330 / Delta H)</name>
    <name type="common">Methanobacterium thermoautotrophicum</name>
    <dbReference type="NCBI Taxonomy" id="187420"/>
    <lineage>
        <taxon>Archaea</taxon>
        <taxon>Methanobacteriati</taxon>
        <taxon>Methanobacteriota</taxon>
        <taxon>Methanomada group</taxon>
        <taxon>Methanobacteria</taxon>
        <taxon>Methanobacteriales</taxon>
        <taxon>Methanobacteriaceae</taxon>
        <taxon>Methanothermobacter</taxon>
    </lineage>
</organism>
<keyword evidence="1" id="KW-0808">Transferase</keyword>
<dbReference type="SFLD" id="SFLDG01212">
    <property type="entry name" value="Phytoene_synthase_like"/>
    <property type="match status" value="1"/>
</dbReference>
<accession>O27836</accession>
<evidence type="ECO:0000313" key="3">
    <source>
        <dbReference type="Proteomes" id="UP000005223"/>
    </source>
</evidence>
<dbReference type="HOGENOM" id="CLU_037269_1_2_2"/>
<dbReference type="EMBL" id="AE000666">
    <property type="protein sequence ID" value="AAB86274.1"/>
    <property type="molecule type" value="Genomic_DNA"/>
</dbReference>
<dbReference type="SFLD" id="SFLDS00005">
    <property type="entry name" value="Isoprenoid_Synthase_Type_I"/>
    <property type="match status" value="1"/>
</dbReference>
<evidence type="ECO:0000313" key="2">
    <source>
        <dbReference type="EMBL" id="AAB86274.1"/>
    </source>
</evidence>
<dbReference type="KEGG" id="mth:MTH_1808"/>
<dbReference type="InterPro" id="IPR019845">
    <property type="entry name" value="Squalene/phytoene_synthase_CS"/>
</dbReference>
<dbReference type="Gene3D" id="1.10.600.10">
    <property type="entry name" value="Farnesyl Diphosphate Synthase"/>
    <property type="match status" value="1"/>
</dbReference>
<dbReference type="Proteomes" id="UP000005223">
    <property type="component" value="Chromosome"/>
</dbReference>
<gene>
    <name evidence="2" type="ordered locus">MTH_1808</name>
</gene>
<dbReference type="PANTHER" id="PTHR31480">
    <property type="entry name" value="BIFUNCTIONAL LYCOPENE CYCLASE/PHYTOENE SYNTHASE"/>
    <property type="match status" value="1"/>
</dbReference>
<dbReference type="AlphaFoldDB" id="O27836"/>
<dbReference type="STRING" id="187420.MTH_1808"/>
<dbReference type="InterPro" id="IPR002060">
    <property type="entry name" value="Squ/phyt_synthse"/>
</dbReference>
<dbReference type="SFLD" id="SFLDG01018">
    <property type="entry name" value="Squalene/Phytoene_Synthase_Lik"/>
    <property type="match status" value="1"/>
</dbReference>
<dbReference type="PATRIC" id="fig|187420.15.peg.1762"/>
<dbReference type="PROSITE" id="PS01045">
    <property type="entry name" value="SQUALEN_PHYTOEN_SYN_2"/>
    <property type="match status" value="1"/>
</dbReference>
<proteinExistence type="predicted"/>
<sequence>MDDFYCINLLMGDITLIDGKIYSIFKRGSKTYFYSTLFFPKDVRRDVFILYSFLRKADDYVDRVPQDTDGFYEFVERYRRAYSGEITGDVVVDSFVELSERKNFEDEWTEAFLRSMEMDITVSSYSTMSALEEYLLGSSEVVGLFMASIMGLHTDSYHHARYLGRAMQYVNFIRDIAEDIELGRLYFPMDELERFGLQSLDPDEIRGREDNFRSFLRAQIDIYRDWQRTAERGYRYIPYRYLVPIKTAADMYMWTSRIIERDPMIVYSRKVKPSGGRVVSGAVFNMFRLMGPLRVSRGP</sequence>
<dbReference type="InParanoid" id="O27836"/>
<name>O27836_METTH</name>
<evidence type="ECO:0000256" key="1">
    <source>
        <dbReference type="ARBA" id="ARBA00022679"/>
    </source>
</evidence>
<dbReference type="Pfam" id="PF00494">
    <property type="entry name" value="SQS_PSY"/>
    <property type="match status" value="1"/>
</dbReference>
<dbReference type="InterPro" id="IPR008949">
    <property type="entry name" value="Isoprenoid_synthase_dom_sf"/>
</dbReference>
<dbReference type="SUPFAM" id="SSF48576">
    <property type="entry name" value="Terpenoid synthases"/>
    <property type="match status" value="1"/>
</dbReference>
<protein>
    <submittedName>
        <fullName evidence="2">Phytoene synthase</fullName>
    </submittedName>
</protein>
<dbReference type="PaxDb" id="187420-MTH_1808"/>
<dbReference type="PIR" id="F69108">
    <property type="entry name" value="F69108"/>
</dbReference>
<dbReference type="CDD" id="cd00683">
    <property type="entry name" value="Trans_IPPS_HH"/>
    <property type="match status" value="1"/>
</dbReference>
<dbReference type="GO" id="GO:0051996">
    <property type="term" value="F:squalene synthase [NAD(P)H] activity"/>
    <property type="evidence" value="ECO:0007669"/>
    <property type="project" value="InterPro"/>
</dbReference>
<dbReference type="GO" id="GO:0004311">
    <property type="term" value="F:geranylgeranyl diphosphate synthase activity"/>
    <property type="evidence" value="ECO:0007669"/>
    <property type="project" value="InterPro"/>
</dbReference>
<dbReference type="GO" id="GO:0008299">
    <property type="term" value="P:isoprenoid biosynthetic process"/>
    <property type="evidence" value="ECO:0007669"/>
    <property type="project" value="UniProtKB-ARBA"/>
</dbReference>
<dbReference type="InterPro" id="IPR033904">
    <property type="entry name" value="Trans_IPPS_HH"/>
</dbReference>
<reference evidence="2 3" key="1">
    <citation type="journal article" date="1997" name="J. Bacteriol.">
        <title>Complete genome sequence of Methanobacterium thermoautotrophicum deltaH: functional analysis and comparative genomics.</title>
        <authorList>
            <person name="Smith D.R."/>
            <person name="Doucette-Stamm L.A."/>
            <person name="Deloughery C."/>
            <person name="Lee H.-M."/>
            <person name="Dubois J."/>
            <person name="Aldredge T."/>
            <person name="Bashirzadeh R."/>
            <person name="Blakely D."/>
            <person name="Cook R."/>
            <person name="Gilbert K."/>
            <person name="Harrison D."/>
            <person name="Hoang L."/>
            <person name="Keagle P."/>
            <person name="Lumm W."/>
            <person name="Pothier B."/>
            <person name="Qiu D."/>
            <person name="Spadafora R."/>
            <person name="Vicare R."/>
            <person name="Wang Y."/>
            <person name="Wierzbowski J."/>
            <person name="Gibson R."/>
            <person name="Jiwani N."/>
            <person name="Caruso A."/>
            <person name="Bush D."/>
            <person name="Safer H."/>
            <person name="Patwell D."/>
            <person name="Prabhakar S."/>
            <person name="McDougall S."/>
            <person name="Shimer G."/>
            <person name="Goyal A."/>
            <person name="Pietrovski S."/>
            <person name="Church G.M."/>
            <person name="Daniels C.J."/>
            <person name="Mao J.-i."/>
            <person name="Rice P."/>
            <person name="Nolling J."/>
            <person name="Reeve J.N."/>
        </authorList>
    </citation>
    <scope>NUCLEOTIDE SEQUENCE [LARGE SCALE GENOMIC DNA]</scope>
    <source>
        <strain evidence="3">ATCC 29096 / DSM 1053 / JCM 10044 / NBRC 100330 / Delta H</strain>
    </source>
</reference>
<dbReference type="InterPro" id="IPR044843">
    <property type="entry name" value="Trans_IPPS_bact-type"/>
</dbReference>
<dbReference type="EnsemblBacteria" id="AAB86274">
    <property type="protein sequence ID" value="AAB86274"/>
    <property type="gene ID" value="MTH_1808"/>
</dbReference>